<dbReference type="InterPro" id="IPR002889">
    <property type="entry name" value="WSC_carb-bd"/>
</dbReference>
<keyword evidence="2" id="KW-0812">Transmembrane</keyword>
<feature type="domain" description="WSC" evidence="3">
    <location>
        <begin position="1"/>
        <end position="99"/>
    </location>
</feature>
<evidence type="ECO:0000256" key="1">
    <source>
        <dbReference type="ARBA" id="ARBA00022737"/>
    </source>
</evidence>
<evidence type="ECO:0000256" key="2">
    <source>
        <dbReference type="SAM" id="Phobius"/>
    </source>
</evidence>
<keyword evidence="1" id="KW-0677">Repeat</keyword>
<name>A0A8B6GUV0_MYTGA</name>
<dbReference type="Proteomes" id="UP000596742">
    <property type="component" value="Unassembled WGS sequence"/>
</dbReference>
<evidence type="ECO:0000259" key="3">
    <source>
        <dbReference type="PROSITE" id="PS51212"/>
    </source>
</evidence>
<proteinExistence type="predicted"/>
<gene>
    <name evidence="4" type="ORF">MGAL_10B083647</name>
</gene>
<dbReference type="PANTHER" id="PTHR45964:SF5">
    <property type="entry name" value="WSCD FAMILY MEMBER CG9164"/>
    <property type="match status" value="1"/>
</dbReference>
<accession>A0A8B6GUV0</accession>
<comment type="caution">
    <text evidence="4">The sequence shown here is derived from an EMBL/GenBank/DDBJ whole genome shotgun (WGS) entry which is preliminary data.</text>
</comment>
<keyword evidence="2" id="KW-0472">Membrane</keyword>
<dbReference type="OrthoDB" id="5985073at2759"/>
<feature type="transmembrane region" description="Helical" evidence="2">
    <location>
        <begin position="122"/>
        <end position="145"/>
    </location>
</feature>
<evidence type="ECO:0000313" key="4">
    <source>
        <dbReference type="EMBL" id="VDI69449.1"/>
    </source>
</evidence>
<dbReference type="InterPro" id="IPR051589">
    <property type="entry name" value="Sialate-O-sulfotransferase"/>
</dbReference>
<protein>
    <recommendedName>
        <fullName evidence="3">WSC domain-containing protein</fullName>
    </recommendedName>
</protein>
<dbReference type="PANTHER" id="PTHR45964">
    <property type="entry name" value="WSCD FAMILY MEMBER CG9164"/>
    <property type="match status" value="1"/>
</dbReference>
<dbReference type="SMART" id="SM00321">
    <property type="entry name" value="WSC"/>
    <property type="match status" value="1"/>
</dbReference>
<evidence type="ECO:0000313" key="5">
    <source>
        <dbReference type="Proteomes" id="UP000596742"/>
    </source>
</evidence>
<dbReference type="PROSITE" id="PS51212">
    <property type="entry name" value="WSC"/>
    <property type="match status" value="1"/>
</dbReference>
<dbReference type="EMBL" id="UYJE01009030">
    <property type="protein sequence ID" value="VDI69449.1"/>
    <property type="molecule type" value="Genomic_DNA"/>
</dbReference>
<organism evidence="4 5">
    <name type="scientific">Mytilus galloprovincialis</name>
    <name type="common">Mediterranean mussel</name>
    <dbReference type="NCBI Taxonomy" id="29158"/>
    <lineage>
        <taxon>Eukaryota</taxon>
        <taxon>Metazoa</taxon>
        <taxon>Spiralia</taxon>
        <taxon>Lophotrochozoa</taxon>
        <taxon>Mollusca</taxon>
        <taxon>Bivalvia</taxon>
        <taxon>Autobranchia</taxon>
        <taxon>Pteriomorphia</taxon>
        <taxon>Mytilida</taxon>
        <taxon>Mytiloidea</taxon>
        <taxon>Mytilidae</taxon>
        <taxon>Mytilinae</taxon>
        <taxon>Mytilus</taxon>
    </lineage>
</organism>
<keyword evidence="5" id="KW-1185">Reference proteome</keyword>
<sequence>MYNYIGCFRDRRSRRLLHAGPFTTGNNEMSINICFNHCNPESYEYFATEFGYRCYCGNRTNIGSTKFPKIKERDCSMKCRGHLSMTCGGILAASVYKINRNCSQLSTTEQTPTIPKQNQSGIGIGIGLTIVVFLSIVAAVSFLFWRRRKQRAHIKESSMSELEYDRNQNVPISDSSSIELHIYDQCHAYGNANSNNTTRISNGYIDPQTCNTTVNHVHSKPVTDPLHAQDKLDKRSIIKNMLPSLQHNYFKLSNDITGKVKRDHIADTSQIELHLTASGSNGAYAILDSTATGFSKGKRILPGNEQTNYQIKLEKKNHVIKGDEDYCCVEGEYNTLNKIRRFSNEGSLYSHTVDGVYDISGNNNNSKTTDHTYDHAFGSQTVIATEYDHVF</sequence>
<reference evidence="4" key="1">
    <citation type="submission" date="2018-11" db="EMBL/GenBank/DDBJ databases">
        <authorList>
            <person name="Alioto T."/>
            <person name="Alioto T."/>
        </authorList>
    </citation>
    <scope>NUCLEOTIDE SEQUENCE</scope>
</reference>
<dbReference type="Pfam" id="PF01822">
    <property type="entry name" value="WSC"/>
    <property type="match status" value="1"/>
</dbReference>
<dbReference type="AlphaFoldDB" id="A0A8B6GUV0"/>
<keyword evidence="2" id="KW-1133">Transmembrane helix</keyword>